<dbReference type="Pfam" id="PF01501">
    <property type="entry name" value="Glyco_transf_8"/>
    <property type="match status" value="1"/>
</dbReference>
<evidence type="ECO:0008006" key="3">
    <source>
        <dbReference type="Google" id="ProtNLM"/>
    </source>
</evidence>
<dbReference type="Proteomes" id="UP000777482">
    <property type="component" value="Unassembled WGS sequence"/>
</dbReference>
<name>A0A9P7B7J8_RHOMI</name>
<dbReference type="EMBL" id="PUHQ01000027">
    <property type="protein sequence ID" value="KAG0662423.1"/>
    <property type="molecule type" value="Genomic_DNA"/>
</dbReference>
<accession>A0A9P7B7J8</accession>
<dbReference type="PANTHER" id="PTHR11183">
    <property type="entry name" value="GLYCOGENIN SUBFAMILY MEMBER"/>
    <property type="match status" value="1"/>
</dbReference>
<evidence type="ECO:0000313" key="2">
    <source>
        <dbReference type="Proteomes" id="UP000777482"/>
    </source>
</evidence>
<comment type="caution">
    <text evidence="1">The sequence shown here is derived from an EMBL/GenBank/DDBJ whole genome shotgun (WGS) entry which is preliminary data.</text>
</comment>
<evidence type="ECO:0000313" key="1">
    <source>
        <dbReference type="EMBL" id="KAG0662423.1"/>
    </source>
</evidence>
<keyword evidence="2" id="KW-1185">Reference proteome</keyword>
<reference evidence="1 2" key="1">
    <citation type="submission" date="2020-11" db="EMBL/GenBank/DDBJ databases">
        <title>Kefir isolates.</title>
        <authorList>
            <person name="Marcisauskas S."/>
            <person name="Kim Y."/>
            <person name="Blasche S."/>
        </authorList>
    </citation>
    <scope>NUCLEOTIDE SEQUENCE [LARGE SCALE GENOMIC DNA]</scope>
    <source>
        <strain evidence="1 2">KR</strain>
    </source>
</reference>
<sequence>MDKQGRKAYAALLTNEAYLPGLVRLFLSLRGLLKHEDAVAATDAPFGAIVQLLLDHTLKQVSTRYPLVVLTTASFPEKHLALLTALGIEYRKVDLLEPKGEVKLIAERFRDTWSKLQAFALEDYERIVLLDCDMTVFENIDHLLDDDDILPGPDWIAASHVCACNPLDEDWYLPDCKPENCAFTYAESQSTAAPPPASMLSQKRTYGLLNSGLVVLRPSRALHDRIVSHLHTSPTVATMALPDQDLLGEVFAGRWTPLPWRMNALKTFRWVHPDLWFTEGANGRKVEGRDRNEMQGEGHGISVLHYIVEKPWLEALPADSRDAETHRWWWADWDKMLEAWRRDAKLQSYVDSVQALVVAGQQV</sequence>
<protein>
    <recommendedName>
        <fullName evidence="3">Glycosyltransferase family 8 protein</fullName>
    </recommendedName>
</protein>
<dbReference type="SUPFAM" id="SSF53448">
    <property type="entry name" value="Nucleotide-diphospho-sugar transferases"/>
    <property type="match status" value="1"/>
</dbReference>
<gene>
    <name evidence="1" type="ORF">C6P46_003369</name>
</gene>
<dbReference type="AlphaFoldDB" id="A0A9P7B7J8"/>
<dbReference type="InterPro" id="IPR029044">
    <property type="entry name" value="Nucleotide-diphossugar_trans"/>
</dbReference>
<dbReference type="OrthoDB" id="2014201at2759"/>
<dbReference type="InterPro" id="IPR002495">
    <property type="entry name" value="Glyco_trans_8"/>
</dbReference>
<dbReference type="InterPro" id="IPR050587">
    <property type="entry name" value="GNT1/Glycosyltrans_8"/>
</dbReference>
<dbReference type="Gene3D" id="3.90.550.10">
    <property type="entry name" value="Spore Coat Polysaccharide Biosynthesis Protein SpsA, Chain A"/>
    <property type="match status" value="1"/>
</dbReference>
<dbReference type="GO" id="GO:0016757">
    <property type="term" value="F:glycosyltransferase activity"/>
    <property type="evidence" value="ECO:0007669"/>
    <property type="project" value="InterPro"/>
</dbReference>
<proteinExistence type="predicted"/>
<organism evidence="1 2">
    <name type="scientific">Rhodotorula mucilaginosa</name>
    <name type="common">Yeast</name>
    <name type="synonym">Rhodotorula rubra</name>
    <dbReference type="NCBI Taxonomy" id="5537"/>
    <lineage>
        <taxon>Eukaryota</taxon>
        <taxon>Fungi</taxon>
        <taxon>Dikarya</taxon>
        <taxon>Basidiomycota</taxon>
        <taxon>Pucciniomycotina</taxon>
        <taxon>Microbotryomycetes</taxon>
        <taxon>Sporidiobolales</taxon>
        <taxon>Sporidiobolaceae</taxon>
        <taxon>Rhodotorula</taxon>
    </lineage>
</organism>